<dbReference type="InterPro" id="IPR050595">
    <property type="entry name" value="Bact_response_regulator"/>
</dbReference>
<reference evidence="4 5" key="1">
    <citation type="journal article" date="2016" name="Nat. Commun.">
        <title>Thousands of microbial genomes shed light on interconnected biogeochemical processes in an aquifer system.</title>
        <authorList>
            <person name="Anantharaman K."/>
            <person name="Brown C.T."/>
            <person name="Hug L.A."/>
            <person name="Sharon I."/>
            <person name="Castelle C.J."/>
            <person name="Probst A.J."/>
            <person name="Thomas B.C."/>
            <person name="Singh A."/>
            <person name="Wilkins M.J."/>
            <person name="Karaoz U."/>
            <person name="Brodie E.L."/>
            <person name="Williams K.H."/>
            <person name="Hubbard S.S."/>
            <person name="Banfield J.F."/>
        </authorList>
    </citation>
    <scope>NUCLEOTIDE SEQUENCE [LARGE SCALE GENOMIC DNA]</scope>
</reference>
<accession>A0A1F7F324</accession>
<evidence type="ECO:0000313" key="4">
    <source>
        <dbReference type="EMBL" id="OGK01055.1"/>
    </source>
</evidence>
<dbReference type="Gene3D" id="3.40.50.2300">
    <property type="match status" value="1"/>
</dbReference>
<keyword evidence="1 2" id="KW-0597">Phosphoprotein</keyword>
<dbReference type="Proteomes" id="UP000179243">
    <property type="component" value="Unassembled WGS sequence"/>
</dbReference>
<dbReference type="InterPro" id="IPR001789">
    <property type="entry name" value="Sig_transdc_resp-reg_receiver"/>
</dbReference>
<feature type="modified residue" description="4-aspartylphosphate" evidence="2">
    <location>
        <position position="121"/>
    </location>
</feature>
<dbReference type="SMART" id="SM00448">
    <property type="entry name" value="REC"/>
    <property type="match status" value="1"/>
</dbReference>
<dbReference type="Gene3D" id="1.10.1660.10">
    <property type="match status" value="1"/>
</dbReference>
<comment type="caution">
    <text evidence="4">The sequence shown here is derived from an EMBL/GenBank/DDBJ whole genome shotgun (WGS) entry which is preliminary data.</text>
</comment>
<proteinExistence type="predicted"/>
<dbReference type="InterPro" id="IPR011006">
    <property type="entry name" value="CheY-like_superfamily"/>
</dbReference>
<evidence type="ECO:0000256" key="1">
    <source>
        <dbReference type="ARBA" id="ARBA00022553"/>
    </source>
</evidence>
<gene>
    <name evidence="4" type="ORF">A2519_16855</name>
</gene>
<dbReference type="PROSITE" id="PS50110">
    <property type="entry name" value="RESPONSE_REGULATORY"/>
    <property type="match status" value="1"/>
</dbReference>
<organism evidence="4 5">
    <name type="scientific">Candidatus Raymondbacteria bacterium RIFOXYD12_FULL_49_13</name>
    <dbReference type="NCBI Taxonomy" id="1817890"/>
    <lineage>
        <taxon>Bacteria</taxon>
        <taxon>Raymondiibacteriota</taxon>
    </lineage>
</organism>
<dbReference type="PANTHER" id="PTHR44591">
    <property type="entry name" value="STRESS RESPONSE REGULATOR PROTEIN 1"/>
    <property type="match status" value="1"/>
</dbReference>
<evidence type="ECO:0000259" key="3">
    <source>
        <dbReference type="PROSITE" id="PS50110"/>
    </source>
</evidence>
<evidence type="ECO:0000313" key="5">
    <source>
        <dbReference type="Proteomes" id="UP000179243"/>
    </source>
</evidence>
<name>A0A1F7F324_UNCRA</name>
<sequence length="196" mass="22185">MVKEYYSTGEIAKLIGISERTVKNYCTSGRIQSIKTPITNYRKISYDNLARFLEENNLSLDLLHKDEIMKILICDDEPSIVDLLVITVQNISTEFIIETANDGYDACVKAGTLLPDVIFLDLKMPKTDGFDVCRSIRNNEKTKHAEIIIITGEATEENIQRLNEFKPRHVLGKPLNFNEITNMVNNIISSKKAVSS</sequence>
<dbReference type="EMBL" id="MFYX01000135">
    <property type="protein sequence ID" value="OGK01055.1"/>
    <property type="molecule type" value="Genomic_DNA"/>
</dbReference>
<dbReference type="Pfam" id="PF00072">
    <property type="entry name" value="Response_reg"/>
    <property type="match status" value="1"/>
</dbReference>
<dbReference type="InterPro" id="IPR041657">
    <property type="entry name" value="HTH_17"/>
</dbReference>
<dbReference type="GO" id="GO:0000160">
    <property type="term" value="P:phosphorelay signal transduction system"/>
    <property type="evidence" value="ECO:0007669"/>
    <property type="project" value="InterPro"/>
</dbReference>
<evidence type="ECO:0000256" key="2">
    <source>
        <dbReference type="PROSITE-ProRule" id="PRU00169"/>
    </source>
</evidence>
<dbReference type="SUPFAM" id="SSF52172">
    <property type="entry name" value="CheY-like"/>
    <property type="match status" value="1"/>
</dbReference>
<dbReference type="AlphaFoldDB" id="A0A1F7F324"/>
<protein>
    <recommendedName>
        <fullName evidence="3">Response regulatory domain-containing protein</fullName>
    </recommendedName>
</protein>
<dbReference type="SUPFAM" id="SSF46955">
    <property type="entry name" value="Putative DNA-binding domain"/>
    <property type="match status" value="1"/>
</dbReference>
<dbReference type="PANTHER" id="PTHR44591:SF3">
    <property type="entry name" value="RESPONSE REGULATORY DOMAIN-CONTAINING PROTEIN"/>
    <property type="match status" value="1"/>
</dbReference>
<dbReference type="InterPro" id="IPR009061">
    <property type="entry name" value="DNA-bd_dom_put_sf"/>
</dbReference>
<dbReference type="Pfam" id="PF12728">
    <property type="entry name" value="HTH_17"/>
    <property type="match status" value="1"/>
</dbReference>
<feature type="domain" description="Response regulatory" evidence="3">
    <location>
        <begin position="70"/>
        <end position="188"/>
    </location>
</feature>